<dbReference type="Pfam" id="PF08837">
    <property type="entry name" value="DUF1810"/>
    <property type="match status" value="1"/>
</dbReference>
<sequence length="143" mass="17081">MTKDEIRTREDFINLYALHLGLDRFIEAQDKWNTYQTALEEVKAGKKRTHWIWFIFPQMEGLGTSEKSRYYGIRGRNEAIEYINHPILRDRLVEITEAVYNNEKSVYEIFGNDVIKVRSCMLLFASVSDIPIFQKMLEKHCWR</sequence>
<dbReference type="InterPro" id="IPR036287">
    <property type="entry name" value="Rv1873-like_sf"/>
</dbReference>
<comment type="caution">
    <text evidence="1">The sequence shown here is derived from an EMBL/GenBank/DDBJ whole genome shotgun (WGS) entry which is preliminary data.</text>
</comment>
<dbReference type="RefSeq" id="WP_005942310.1">
    <property type="nucleotide sequence ID" value="NZ_WCUS01000001.1"/>
</dbReference>
<dbReference type="InterPro" id="IPR014937">
    <property type="entry name" value="DUF1810"/>
</dbReference>
<evidence type="ECO:0000313" key="2">
    <source>
        <dbReference type="Proteomes" id="UP000432488"/>
    </source>
</evidence>
<organism evidence="1 2">
    <name type="scientific">Bacteroides uniformis</name>
    <dbReference type="NCBI Taxonomy" id="820"/>
    <lineage>
        <taxon>Bacteria</taxon>
        <taxon>Pseudomonadati</taxon>
        <taxon>Bacteroidota</taxon>
        <taxon>Bacteroidia</taxon>
        <taxon>Bacteroidales</taxon>
        <taxon>Bacteroidaceae</taxon>
        <taxon>Bacteroides</taxon>
    </lineage>
</organism>
<dbReference type="Gene3D" id="1.25.40.380">
    <property type="entry name" value="Protein of unknown function DUF1810"/>
    <property type="match status" value="1"/>
</dbReference>
<name>A0A7J5GJ50_BACUN</name>
<dbReference type="GeneID" id="60061371"/>
<protein>
    <submittedName>
        <fullName evidence="1">DUF1810 domain-containing protein</fullName>
    </submittedName>
</protein>
<dbReference type="Proteomes" id="UP000432488">
    <property type="component" value="Unassembled WGS sequence"/>
</dbReference>
<dbReference type="AlphaFoldDB" id="A0A7J5GJ50"/>
<proteinExistence type="predicted"/>
<evidence type="ECO:0000313" key="1">
    <source>
        <dbReference type="EMBL" id="KAB4092418.1"/>
    </source>
</evidence>
<gene>
    <name evidence="1" type="ORF">GAQ56_09235</name>
</gene>
<dbReference type="SUPFAM" id="SSF140736">
    <property type="entry name" value="Rv1873-like"/>
    <property type="match status" value="1"/>
</dbReference>
<reference evidence="1 2" key="1">
    <citation type="journal article" date="2019" name="Nat. Med.">
        <title>A library of human gut bacterial isolates paired with longitudinal multiomics data enables mechanistic microbiome research.</title>
        <authorList>
            <person name="Poyet M."/>
            <person name="Groussin M."/>
            <person name="Gibbons S.M."/>
            <person name="Avila-Pacheco J."/>
            <person name="Jiang X."/>
            <person name="Kearney S.M."/>
            <person name="Perrotta A.R."/>
            <person name="Berdy B."/>
            <person name="Zhao S."/>
            <person name="Lieberman T.D."/>
            <person name="Swanson P.K."/>
            <person name="Smith M."/>
            <person name="Roesemann S."/>
            <person name="Alexander J.E."/>
            <person name="Rich S.A."/>
            <person name="Livny J."/>
            <person name="Vlamakis H."/>
            <person name="Clish C."/>
            <person name="Bullock K."/>
            <person name="Deik A."/>
            <person name="Scott J."/>
            <person name="Pierce K.A."/>
            <person name="Xavier R.J."/>
            <person name="Alm E.J."/>
        </authorList>
    </citation>
    <scope>NUCLEOTIDE SEQUENCE [LARGE SCALE GENOMIC DNA]</scope>
    <source>
        <strain evidence="1 2">BIOML-A42</strain>
    </source>
</reference>
<dbReference type="EMBL" id="WCUV01000006">
    <property type="protein sequence ID" value="KAB4092418.1"/>
    <property type="molecule type" value="Genomic_DNA"/>
</dbReference>
<accession>A0A7J5GJ50</accession>